<accession>A0AB94IW50</accession>
<protein>
    <submittedName>
        <fullName evidence="1">Uncharacterized protein</fullName>
    </submittedName>
</protein>
<evidence type="ECO:0000313" key="1">
    <source>
        <dbReference type="EMBL" id="CBL27914.1"/>
    </source>
</evidence>
<dbReference type="EMBL" id="FP929056">
    <property type="protein sequence ID" value="CBL27914.1"/>
    <property type="molecule type" value="Genomic_DNA"/>
</dbReference>
<reference evidence="1 2" key="2">
    <citation type="submission" date="2010-03" db="EMBL/GenBank/DDBJ databases">
        <authorList>
            <person name="Pajon A."/>
        </authorList>
    </citation>
    <scope>NUCLEOTIDE SEQUENCE [LARGE SCALE GENOMIC DNA]</scope>
    <source>
        <strain evidence="1 2">SGP1</strain>
    </source>
</reference>
<organism evidence="1 2">
    <name type="scientific">Fretibacterium fastidiosum</name>
    <dbReference type="NCBI Taxonomy" id="651822"/>
    <lineage>
        <taxon>Bacteria</taxon>
        <taxon>Thermotogati</taxon>
        <taxon>Synergistota</taxon>
        <taxon>Synergistia</taxon>
        <taxon>Synergistales</taxon>
        <taxon>Aminobacteriaceae</taxon>
        <taxon>Fretibacterium</taxon>
    </lineage>
</organism>
<dbReference type="AlphaFoldDB" id="A0AB94IW50"/>
<keyword evidence="2" id="KW-1185">Reference proteome</keyword>
<name>A0AB94IW50_9BACT</name>
<reference evidence="2" key="1">
    <citation type="submission" date="2010-03" db="EMBL/GenBank/DDBJ databases">
        <title>The genome sequence of Synergistetes sp. SGP1.</title>
        <authorList>
            <consortium name="metaHIT consortium -- http://www.metahit.eu/"/>
            <person name="Pajon A."/>
            <person name="Turner K."/>
            <person name="Parkhill J."/>
            <person name="Wade W."/>
            <person name="Vartoukian S."/>
        </authorList>
    </citation>
    <scope>NUCLEOTIDE SEQUENCE [LARGE SCALE GENOMIC DNA]</scope>
    <source>
        <strain evidence="2">SGP1</strain>
    </source>
</reference>
<evidence type="ECO:0000313" key="2">
    <source>
        <dbReference type="Proteomes" id="UP000008957"/>
    </source>
</evidence>
<gene>
    <name evidence="1" type="ORF">SY1_04940</name>
</gene>
<dbReference type="RefSeq" id="WP_015556061.1">
    <property type="nucleotide sequence ID" value="NC_021038.1"/>
</dbReference>
<sequence>MEQSMEGLLLSFDERYPCWTPAMLALAELDRTAADDLTREGLLEFGEGAYSLSPTGREAFLKLAGEACLPSRPGEAPDRKRAARWGELMLLLDKRHLQRWGVKEYVAPFRFALPNVRGEDLFVMDGAAPGWRYPDAPVFRRMAEDFPETGVAARTRPMPGAEEVRAWLAANAPGLRDAEFDLLYKSRYDFQDYAKFPPLPADPCGLFNADHFLFAFMPPPAPESLPEYLEKVGEFQMFLTMLRRLYLPGYVDLDAMDQDGVNWLLFAFTEERDAERCVKLLGPIAEALPGPAAPLELWSVSLEGLRDYPGGQAETIWDILPFAAHSIYRLT</sequence>
<proteinExistence type="predicted"/>
<dbReference type="Proteomes" id="UP000008957">
    <property type="component" value="Chromosome"/>
</dbReference>
<dbReference type="KEGG" id="sbr:SY1_04940"/>